<protein>
    <submittedName>
        <fullName evidence="1">Uncharacterized protein</fullName>
    </submittedName>
</protein>
<name>A0A397GQM0_9GLOM</name>
<evidence type="ECO:0000313" key="2">
    <source>
        <dbReference type="Proteomes" id="UP000266861"/>
    </source>
</evidence>
<reference evidence="1 2" key="1">
    <citation type="submission" date="2018-08" db="EMBL/GenBank/DDBJ databases">
        <title>Genome and evolution of the arbuscular mycorrhizal fungus Diversispora epigaea (formerly Glomus versiforme) and its bacterial endosymbionts.</title>
        <authorList>
            <person name="Sun X."/>
            <person name="Fei Z."/>
            <person name="Harrison M."/>
        </authorList>
    </citation>
    <scope>NUCLEOTIDE SEQUENCE [LARGE SCALE GENOMIC DNA]</scope>
    <source>
        <strain evidence="1 2">IT104</strain>
    </source>
</reference>
<accession>A0A397GQM0</accession>
<sequence>MCNIASYKFSDHLLCYINIIVIFFNNSHIAGAKLKQLIEKDNIKDDRLRLYCKICWTTLNKSVNSVLNLKLVLEKIVKDYLNLLFNSKIKVIIEGQNF</sequence>
<dbReference type="Proteomes" id="UP000266861">
    <property type="component" value="Unassembled WGS sequence"/>
</dbReference>
<evidence type="ECO:0000313" key="1">
    <source>
        <dbReference type="EMBL" id="RHZ51968.1"/>
    </source>
</evidence>
<organism evidence="1 2">
    <name type="scientific">Diversispora epigaea</name>
    <dbReference type="NCBI Taxonomy" id="1348612"/>
    <lineage>
        <taxon>Eukaryota</taxon>
        <taxon>Fungi</taxon>
        <taxon>Fungi incertae sedis</taxon>
        <taxon>Mucoromycota</taxon>
        <taxon>Glomeromycotina</taxon>
        <taxon>Glomeromycetes</taxon>
        <taxon>Diversisporales</taxon>
        <taxon>Diversisporaceae</taxon>
        <taxon>Diversispora</taxon>
    </lineage>
</organism>
<gene>
    <name evidence="1" type="ORF">Glove_467g1</name>
</gene>
<dbReference type="EMBL" id="PQFF01000409">
    <property type="protein sequence ID" value="RHZ51968.1"/>
    <property type="molecule type" value="Genomic_DNA"/>
</dbReference>
<proteinExistence type="predicted"/>
<keyword evidence="2" id="KW-1185">Reference proteome</keyword>
<comment type="caution">
    <text evidence="1">The sequence shown here is derived from an EMBL/GenBank/DDBJ whole genome shotgun (WGS) entry which is preliminary data.</text>
</comment>
<dbReference type="AlphaFoldDB" id="A0A397GQM0"/>